<accession>A0A437RAX5</accession>
<gene>
    <name evidence="15" type="ORF">EOE66_19755</name>
</gene>
<evidence type="ECO:0000256" key="8">
    <source>
        <dbReference type="ARBA" id="ARBA00023170"/>
    </source>
</evidence>
<evidence type="ECO:0000256" key="1">
    <source>
        <dbReference type="ARBA" id="ARBA00004571"/>
    </source>
</evidence>
<evidence type="ECO:0000256" key="9">
    <source>
        <dbReference type="ARBA" id="ARBA00023237"/>
    </source>
</evidence>
<dbReference type="Gene3D" id="2.40.170.20">
    <property type="entry name" value="TonB-dependent receptor, beta-barrel domain"/>
    <property type="match status" value="1"/>
</dbReference>
<dbReference type="AlphaFoldDB" id="A0A437RAX5"/>
<feature type="region of interest" description="Disordered" evidence="12">
    <location>
        <begin position="1"/>
        <end position="45"/>
    </location>
</feature>
<dbReference type="SUPFAM" id="SSF56935">
    <property type="entry name" value="Porins"/>
    <property type="match status" value="1"/>
</dbReference>
<dbReference type="InterPro" id="IPR012910">
    <property type="entry name" value="Plug_dom"/>
</dbReference>
<dbReference type="Proteomes" id="UP000285575">
    <property type="component" value="Unassembled WGS sequence"/>
</dbReference>
<dbReference type="Pfam" id="PF07715">
    <property type="entry name" value="Plug"/>
    <property type="match status" value="1"/>
</dbReference>
<keyword evidence="4 10" id="KW-1134">Transmembrane beta strand</keyword>
<keyword evidence="3 10" id="KW-0813">Transport</keyword>
<dbReference type="PANTHER" id="PTHR47234:SF2">
    <property type="entry name" value="TONB-DEPENDENT RECEPTOR"/>
    <property type="match status" value="1"/>
</dbReference>
<feature type="domain" description="TonB-dependent receptor-like beta-barrel" evidence="13">
    <location>
        <begin position="493"/>
        <end position="1040"/>
    </location>
</feature>
<dbReference type="InterPro" id="IPR039426">
    <property type="entry name" value="TonB-dep_rcpt-like"/>
</dbReference>
<organism evidence="15 16">
    <name type="scientific">Rubrivivax rivuli</name>
    <dbReference type="NCBI Taxonomy" id="1862385"/>
    <lineage>
        <taxon>Bacteria</taxon>
        <taxon>Pseudomonadati</taxon>
        <taxon>Pseudomonadota</taxon>
        <taxon>Betaproteobacteria</taxon>
        <taxon>Burkholderiales</taxon>
        <taxon>Sphaerotilaceae</taxon>
        <taxon>Rubrivivax</taxon>
    </lineage>
</organism>
<dbReference type="InterPro" id="IPR000531">
    <property type="entry name" value="Beta-barrel_TonB"/>
</dbReference>
<comment type="similarity">
    <text evidence="2 10 11">Belongs to the TonB-dependent receptor family.</text>
</comment>
<sequence length="1078" mass="114912">MALGVVPTRSARERINIGSRPSKQARSIGSRPGPGHSTNGQRAGLQRVGRRSALPFCAGPFGIADGHTENIQNSGSCAVPISFRAQREGCRASNEDIGILKTHRLNALSAALFLSFGFSAATHAQTPAATAADAPQRITVTGSNIKRISKEGTSPIETLGAKEIAESGAKTVQELMKQLPSIGADGFNDTPTQNGFSRSVATASLRSLGSTSTLILLNGRRMTPAAYANPNNGTSTLYDLNAIPISALERVEIFKDGASAVYGSDAIGGVINFITKNDYQGLQASLRVGFNDDREFRKDTVTLTAGFGNYASDGYNVLISADLTKRGATSMREGSNDIQADDYRAINLRLNPFFSSFSALPFFTKEAAPGNRSFPQNTPTSRVVNVTAGCDPSQLITGSAVYGVTTLPLLGRTFCNFDGDAYTDVQSKGSDANVISRASLKLTAEAMAFAELAIGRSERTIRGAPRAISGLNPTRNFLLGGEAPSFQAILEVGHPDNPFNNDAQPGRAAVGIRFGSLPAGNTESDIRQYRALVGARGSWRDSVDWETAVLWNRTERETREFGFLYLPVLRQMLGAPGPNSGRSLASINADPQLSVPLKNVAYAEIAQVDAKLSTEFGKLPGGAVGFAAGIELRQEKIDIDTDPNIAAGNVLGLSNTSVAGSRNVRSAFFEFRTPFTKSFEMDFAGRFDKYPTLKTNFVPKIGAKWTVNDVLALRGTFSKGFRAPAVSQVSPGGAQFFVNGLRDPLRCEEDGVTPKPGAAASDCAKSVSGVGTANPDLRPEKSHSASVGFIFSPVRGFDVLVDVYKIRKIGEVALGSAQSVIDNPNRYPPTALTRDTNPALLLNGVPGTGPLLAVSLPWTNQGSTEVAGVDFELRGSFTAEEIRFGPYLRGSYALTYRREEQPGYKTFNVVGTNGGIADWATSVGDIPRMKLRTGVSMSKGAHAVSTAVNYVGGVSYKREYDGSQQPPRVYSGTTCHYGGPANDTLTGRNVLGAAPTATNGRDLYINRYPDCKMSDWVTVDLNYTYTGIKNLSLSFNIANLADEAAPYAPNATVSQGYNSGLHNNTGRYFSISASYQFK</sequence>
<dbReference type="EMBL" id="SACR01000006">
    <property type="protein sequence ID" value="RVU43893.1"/>
    <property type="molecule type" value="Genomic_DNA"/>
</dbReference>
<evidence type="ECO:0000259" key="13">
    <source>
        <dbReference type="Pfam" id="PF00593"/>
    </source>
</evidence>
<name>A0A437RAX5_9BURK</name>
<keyword evidence="7 10" id="KW-0472">Membrane</keyword>
<keyword evidence="9 10" id="KW-0998">Cell outer membrane</keyword>
<keyword evidence="5 10" id="KW-0812">Transmembrane</keyword>
<evidence type="ECO:0000256" key="5">
    <source>
        <dbReference type="ARBA" id="ARBA00022692"/>
    </source>
</evidence>
<protein>
    <recommendedName>
        <fullName evidence="17">TonB-dependent receptor</fullName>
    </recommendedName>
</protein>
<evidence type="ECO:0000256" key="10">
    <source>
        <dbReference type="PROSITE-ProRule" id="PRU01360"/>
    </source>
</evidence>
<evidence type="ECO:0000256" key="4">
    <source>
        <dbReference type="ARBA" id="ARBA00022452"/>
    </source>
</evidence>
<feature type="domain" description="TonB-dependent receptor plug" evidence="14">
    <location>
        <begin position="151"/>
        <end position="270"/>
    </location>
</feature>
<evidence type="ECO:0000256" key="11">
    <source>
        <dbReference type="RuleBase" id="RU003357"/>
    </source>
</evidence>
<proteinExistence type="inferred from homology"/>
<keyword evidence="6 11" id="KW-0798">TonB box</keyword>
<dbReference type="PANTHER" id="PTHR47234">
    <property type="match status" value="1"/>
</dbReference>
<comment type="caution">
    <text evidence="15">The sequence shown here is derived from an EMBL/GenBank/DDBJ whole genome shotgun (WGS) entry which is preliminary data.</text>
</comment>
<evidence type="ECO:0000313" key="16">
    <source>
        <dbReference type="Proteomes" id="UP000285575"/>
    </source>
</evidence>
<reference evidence="15 16" key="1">
    <citation type="submission" date="2019-01" db="EMBL/GenBank/DDBJ databases">
        <authorList>
            <person name="Chen W.-M."/>
        </authorList>
    </citation>
    <scope>NUCLEOTIDE SEQUENCE [LARGE SCALE GENOMIC DNA]</scope>
    <source>
        <strain evidence="15 16">KYPY4</strain>
    </source>
</reference>
<evidence type="ECO:0000259" key="14">
    <source>
        <dbReference type="Pfam" id="PF07715"/>
    </source>
</evidence>
<evidence type="ECO:0000256" key="12">
    <source>
        <dbReference type="SAM" id="MobiDB-lite"/>
    </source>
</evidence>
<evidence type="ECO:0000313" key="15">
    <source>
        <dbReference type="EMBL" id="RVU43893.1"/>
    </source>
</evidence>
<evidence type="ECO:0000256" key="3">
    <source>
        <dbReference type="ARBA" id="ARBA00022448"/>
    </source>
</evidence>
<evidence type="ECO:0000256" key="7">
    <source>
        <dbReference type="ARBA" id="ARBA00023136"/>
    </source>
</evidence>
<keyword evidence="8" id="KW-0675">Receptor</keyword>
<dbReference type="GO" id="GO:0009279">
    <property type="term" value="C:cell outer membrane"/>
    <property type="evidence" value="ECO:0007669"/>
    <property type="project" value="UniProtKB-SubCell"/>
</dbReference>
<dbReference type="Pfam" id="PF00593">
    <property type="entry name" value="TonB_dep_Rec_b-barrel"/>
    <property type="match status" value="1"/>
</dbReference>
<keyword evidence="16" id="KW-1185">Reference proteome</keyword>
<dbReference type="InterPro" id="IPR037066">
    <property type="entry name" value="Plug_dom_sf"/>
</dbReference>
<evidence type="ECO:0000256" key="6">
    <source>
        <dbReference type="ARBA" id="ARBA00023077"/>
    </source>
</evidence>
<dbReference type="PROSITE" id="PS52016">
    <property type="entry name" value="TONB_DEPENDENT_REC_3"/>
    <property type="match status" value="1"/>
</dbReference>
<comment type="subcellular location">
    <subcellularLocation>
        <location evidence="1 10">Cell outer membrane</location>
        <topology evidence="1 10">Multi-pass membrane protein</topology>
    </subcellularLocation>
</comment>
<dbReference type="InterPro" id="IPR036942">
    <property type="entry name" value="Beta-barrel_TonB_sf"/>
</dbReference>
<evidence type="ECO:0008006" key="17">
    <source>
        <dbReference type="Google" id="ProtNLM"/>
    </source>
</evidence>
<evidence type="ECO:0000256" key="2">
    <source>
        <dbReference type="ARBA" id="ARBA00009810"/>
    </source>
</evidence>
<dbReference type="Gene3D" id="2.170.130.10">
    <property type="entry name" value="TonB-dependent receptor, plug domain"/>
    <property type="match status" value="1"/>
</dbReference>
<dbReference type="OrthoDB" id="8530571at2"/>